<sequence>MVRRTISELFSGMVLAEDVRTPGGRFLMPRGTVLDTGHLKSLTAWNLDAVVVLGETAPGPAELEPPVAATAGPAGTVGTNVLELATASVRARFACFKPDSPAWAALTRLALDREVRKRTAAGDAGAEEPWEDRSAPPGEAPAVVPPLTLESLLRDEPKLVSPPEVYLRINEVLRDPTSTVDDAADSIKHDPSLAAKLLRLVNSSYYGRTMRAMKGRFPAKVDSLSRAVLVVGARQLSTLALGVSVLPLFQDIPPKWVNMHLFWEHSVGCAVAAQAIAAATGKANPETAFVAGLLHDFGRILVFKQATPHIGAAMRRAEAETEPLYLAERAVMGFDHAVLAGHLLQKWQFPVNLEKMVRCHHDPGDPIYTDEAAVIHLADVVATAMAWGGSGNRRTPALDDDAWQALGLTGDSLAALVPVMEDRLAETMRSFFPDHQGPP</sequence>
<dbReference type="RefSeq" id="WP_160961840.1">
    <property type="nucleotide sequence ID" value="NZ_WVUD01000025.1"/>
</dbReference>
<dbReference type="AlphaFoldDB" id="A0A7C9IVQ5"/>
<protein>
    <submittedName>
        <fullName evidence="3">HDOD domain-containing protein</fullName>
    </submittedName>
</protein>
<dbReference type="CDD" id="cd00077">
    <property type="entry name" value="HDc"/>
    <property type="match status" value="1"/>
</dbReference>
<evidence type="ECO:0000313" key="3">
    <source>
        <dbReference type="EMBL" id="MYL84123.1"/>
    </source>
</evidence>
<reference evidence="3 4" key="1">
    <citation type="submission" date="2020-01" db="EMBL/GenBank/DDBJ databases">
        <title>Genome sequence of Desulfovibrio aerotolerans DSM 16695(T).</title>
        <authorList>
            <person name="Karnachuk O."/>
            <person name="Avakyan M."/>
            <person name="Mardanov A."/>
            <person name="Kadnikov V."/>
            <person name="Ravin N."/>
        </authorList>
    </citation>
    <scope>NUCLEOTIDE SEQUENCE [LARGE SCALE GENOMIC DNA]</scope>
    <source>
        <strain evidence="3 4">DSM 16695</strain>
    </source>
</reference>
<dbReference type="InterPro" id="IPR003607">
    <property type="entry name" value="HD/PDEase_dom"/>
</dbReference>
<feature type="region of interest" description="Disordered" evidence="1">
    <location>
        <begin position="120"/>
        <end position="140"/>
    </location>
</feature>
<evidence type="ECO:0000313" key="4">
    <source>
        <dbReference type="Proteomes" id="UP000482487"/>
    </source>
</evidence>
<dbReference type="SMART" id="SM00471">
    <property type="entry name" value="HDc"/>
    <property type="match status" value="1"/>
</dbReference>
<dbReference type="EMBL" id="WVUD01000025">
    <property type="protein sequence ID" value="MYL84123.1"/>
    <property type="molecule type" value="Genomic_DNA"/>
</dbReference>
<gene>
    <name evidence="3" type="ORF">GTA51_13400</name>
</gene>
<dbReference type="SUPFAM" id="SSF109604">
    <property type="entry name" value="HD-domain/PDEase-like"/>
    <property type="match status" value="1"/>
</dbReference>
<dbReference type="InterPro" id="IPR013976">
    <property type="entry name" value="HDOD"/>
</dbReference>
<accession>A0A7C9IVQ5</accession>
<dbReference type="Gene3D" id="1.10.3210.10">
    <property type="entry name" value="Hypothetical protein af1432"/>
    <property type="match status" value="1"/>
</dbReference>
<feature type="domain" description="HDOD" evidence="2">
    <location>
        <begin position="159"/>
        <end position="363"/>
    </location>
</feature>
<evidence type="ECO:0000259" key="2">
    <source>
        <dbReference type="PROSITE" id="PS51833"/>
    </source>
</evidence>
<keyword evidence="4" id="KW-1185">Reference proteome</keyword>
<dbReference type="InterPro" id="IPR052340">
    <property type="entry name" value="RNase_Y/CdgJ"/>
</dbReference>
<name>A0A7C9IVQ5_9BACT</name>
<dbReference type="PANTHER" id="PTHR33525">
    <property type="match status" value="1"/>
</dbReference>
<dbReference type="OrthoDB" id="9803649at2"/>
<evidence type="ECO:0000256" key="1">
    <source>
        <dbReference type="SAM" id="MobiDB-lite"/>
    </source>
</evidence>
<dbReference type="Proteomes" id="UP000482487">
    <property type="component" value="Unassembled WGS sequence"/>
</dbReference>
<dbReference type="PROSITE" id="PS51833">
    <property type="entry name" value="HDOD"/>
    <property type="match status" value="1"/>
</dbReference>
<dbReference type="Pfam" id="PF08668">
    <property type="entry name" value="HDOD"/>
    <property type="match status" value="1"/>
</dbReference>
<dbReference type="PANTHER" id="PTHR33525:SF3">
    <property type="entry name" value="RIBONUCLEASE Y"/>
    <property type="match status" value="1"/>
</dbReference>
<proteinExistence type="predicted"/>
<organism evidence="3 4">
    <name type="scientific">Solidesulfovibrio aerotolerans</name>
    <dbReference type="NCBI Taxonomy" id="295255"/>
    <lineage>
        <taxon>Bacteria</taxon>
        <taxon>Pseudomonadati</taxon>
        <taxon>Thermodesulfobacteriota</taxon>
        <taxon>Desulfovibrionia</taxon>
        <taxon>Desulfovibrionales</taxon>
        <taxon>Desulfovibrionaceae</taxon>
        <taxon>Solidesulfovibrio</taxon>
    </lineage>
</organism>
<comment type="caution">
    <text evidence="3">The sequence shown here is derived from an EMBL/GenBank/DDBJ whole genome shotgun (WGS) entry which is preliminary data.</text>
</comment>